<dbReference type="PANTHER" id="PTHR30185:SF18">
    <property type="entry name" value="TRANSCRIPTIONAL REGULATOR MTLR"/>
    <property type="match status" value="1"/>
</dbReference>
<dbReference type="Gene3D" id="1.10.1790.10">
    <property type="entry name" value="PRD domain"/>
    <property type="match status" value="1"/>
</dbReference>
<name>A0ABQ5JRD5_9EUKA</name>
<dbReference type="InterPro" id="IPR050661">
    <property type="entry name" value="BglG_antiterminators"/>
</dbReference>
<evidence type="ECO:0000256" key="2">
    <source>
        <dbReference type="ARBA" id="ARBA00023163"/>
    </source>
</evidence>
<feature type="non-terminal residue" evidence="3">
    <location>
        <position position="1"/>
    </location>
</feature>
<gene>
    <name evidence="3" type="ORF">ADUPG1_003980</name>
</gene>
<feature type="non-terminal residue" evidence="3">
    <location>
        <position position="139"/>
    </location>
</feature>
<sequence length="139" mass="15894">EPWLESRNLKLIRKPGYGVKVEGHERDIRKTIVELVYDNFSRDELMTFLKEQYSTAVQVSMRTDIKKRLLHIIGDSTLNGIESAIESSSVLSAYEIADNAYVALVVHLSLAVQRLIAGENIHFDPMLLEELKESPEYDM</sequence>
<proteinExistence type="predicted"/>
<dbReference type="SUPFAM" id="SSF63520">
    <property type="entry name" value="PTS-regulatory domain, PRD"/>
    <property type="match status" value="1"/>
</dbReference>
<evidence type="ECO:0000313" key="3">
    <source>
        <dbReference type="EMBL" id="GKT13632.1"/>
    </source>
</evidence>
<evidence type="ECO:0000256" key="1">
    <source>
        <dbReference type="ARBA" id="ARBA00023015"/>
    </source>
</evidence>
<keyword evidence="1" id="KW-0805">Transcription regulation</keyword>
<dbReference type="InterPro" id="IPR036634">
    <property type="entry name" value="PRD_sf"/>
</dbReference>
<protein>
    <submittedName>
        <fullName evidence="3">Transcription antiterminator</fullName>
    </submittedName>
</protein>
<accession>A0ABQ5JRD5</accession>
<dbReference type="PANTHER" id="PTHR30185">
    <property type="entry name" value="CRYPTIC BETA-GLUCOSIDE BGL OPERON ANTITERMINATOR"/>
    <property type="match status" value="1"/>
</dbReference>
<evidence type="ECO:0000313" key="4">
    <source>
        <dbReference type="Proteomes" id="UP001057375"/>
    </source>
</evidence>
<reference evidence="3" key="1">
    <citation type="submission" date="2022-03" db="EMBL/GenBank/DDBJ databases">
        <title>Draft genome sequence of Aduncisulcus paluster, a free-living microaerophilic Fornicata.</title>
        <authorList>
            <person name="Yuyama I."/>
            <person name="Kume K."/>
            <person name="Tamura T."/>
            <person name="Inagaki Y."/>
            <person name="Hashimoto T."/>
        </authorList>
    </citation>
    <scope>NUCLEOTIDE SEQUENCE</scope>
    <source>
        <strain evidence="3">NY0171</strain>
    </source>
</reference>
<organism evidence="3 4">
    <name type="scientific">Aduncisulcus paluster</name>
    <dbReference type="NCBI Taxonomy" id="2918883"/>
    <lineage>
        <taxon>Eukaryota</taxon>
        <taxon>Metamonada</taxon>
        <taxon>Carpediemonas-like organisms</taxon>
        <taxon>Aduncisulcus</taxon>
    </lineage>
</organism>
<keyword evidence="4" id="KW-1185">Reference proteome</keyword>
<comment type="caution">
    <text evidence="3">The sequence shown here is derived from an EMBL/GenBank/DDBJ whole genome shotgun (WGS) entry which is preliminary data.</text>
</comment>
<dbReference type="Proteomes" id="UP001057375">
    <property type="component" value="Unassembled WGS sequence"/>
</dbReference>
<dbReference type="EMBL" id="BQXS01005659">
    <property type="protein sequence ID" value="GKT13632.1"/>
    <property type="molecule type" value="Genomic_DNA"/>
</dbReference>
<keyword evidence="2" id="KW-0804">Transcription</keyword>